<evidence type="ECO:0000313" key="2">
    <source>
        <dbReference type="EMBL" id="KAG8187418.1"/>
    </source>
</evidence>
<feature type="region of interest" description="Disordered" evidence="1">
    <location>
        <begin position="25"/>
        <end position="72"/>
    </location>
</feature>
<feature type="compositionally biased region" description="Basic and acidic residues" evidence="1">
    <location>
        <begin position="39"/>
        <end position="61"/>
    </location>
</feature>
<accession>A0AAV6UUU4</accession>
<keyword evidence="3" id="KW-1185">Reference proteome</keyword>
<sequence>MQRRKNVPNRPFSTKYEFQTILNAQPSNPSAKGLAASRSLDRKGTGVRPDRCGYLHADDSSRAPVTGADRLT</sequence>
<name>A0AAV6UUU4_9ARAC</name>
<gene>
    <name evidence="2" type="ORF">JTE90_009494</name>
</gene>
<evidence type="ECO:0000313" key="3">
    <source>
        <dbReference type="Proteomes" id="UP000827092"/>
    </source>
</evidence>
<reference evidence="2 3" key="1">
    <citation type="journal article" date="2022" name="Nat. Ecol. Evol.">
        <title>A masculinizing supergene underlies an exaggerated male reproductive morph in a spider.</title>
        <authorList>
            <person name="Hendrickx F."/>
            <person name="De Corte Z."/>
            <person name="Sonet G."/>
            <person name="Van Belleghem S.M."/>
            <person name="Kostlbacher S."/>
            <person name="Vangestel C."/>
        </authorList>
    </citation>
    <scope>NUCLEOTIDE SEQUENCE [LARGE SCALE GENOMIC DNA]</scope>
    <source>
        <strain evidence="2">W744_W776</strain>
    </source>
</reference>
<dbReference type="Proteomes" id="UP000827092">
    <property type="component" value="Unassembled WGS sequence"/>
</dbReference>
<dbReference type="EMBL" id="JAFNEN010000272">
    <property type="protein sequence ID" value="KAG8187418.1"/>
    <property type="molecule type" value="Genomic_DNA"/>
</dbReference>
<organism evidence="2 3">
    <name type="scientific">Oedothorax gibbosus</name>
    <dbReference type="NCBI Taxonomy" id="931172"/>
    <lineage>
        <taxon>Eukaryota</taxon>
        <taxon>Metazoa</taxon>
        <taxon>Ecdysozoa</taxon>
        <taxon>Arthropoda</taxon>
        <taxon>Chelicerata</taxon>
        <taxon>Arachnida</taxon>
        <taxon>Araneae</taxon>
        <taxon>Araneomorphae</taxon>
        <taxon>Entelegynae</taxon>
        <taxon>Araneoidea</taxon>
        <taxon>Linyphiidae</taxon>
        <taxon>Erigoninae</taxon>
        <taxon>Oedothorax</taxon>
    </lineage>
</organism>
<comment type="caution">
    <text evidence="2">The sequence shown here is derived from an EMBL/GenBank/DDBJ whole genome shotgun (WGS) entry which is preliminary data.</text>
</comment>
<evidence type="ECO:0000256" key="1">
    <source>
        <dbReference type="SAM" id="MobiDB-lite"/>
    </source>
</evidence>
<protein>
    <submittedName>
        <fullName evidence="2">Uncharacterized protein</fullName>
    </submittedName>
</protein>
<dbReference type="AlphaFoldDB" id="A0AAV6UUU4"/>
<proteinExistence type="predicted"/>